<dbReference type="AlphaFoldDB" id="A0A1Q2CLY6"/>
<dbReference type="SUPFAM" id="SSF51366">
    <property type="entry name" value="Ribulose-phoshate binding barrel"/>
    <property type="match status" value="1"/>
</dbReference>
<dbReference type="GO" id="GO:0004590">
    <property type="term" value="F:orotidine-5'-phosphate decarboxylase activity"/>
    <property type="evidence" value="ECO:0007669"/>
    <property type="project" value="UniProtKB-UniRule"/>
</dbReference>
<dbReference type="RefSeq" id="WP_077685459.1">
    <property type="nucleotide sequence ID" value="NZ_CP019606.1"/>
</dbReference>
<dbReference type="InterPro" id="IPR011995">
    <property type="entry name" value="OMPdecase_type-2"/>
</dbReference>
<comment type="pathway">
    <text evidence="1">Pyrimidine metabolism; UMP biosynthesis via de novo pathway; UMP from orotate: step 2/2.</text>
</comment>
<comment type="catalytic activity">
    <reaction evidence="6">
        <text>orotidine 5'-phosphate + H(+) = UMP + CO2</text>
        <dbReference type="Rhea" id="RHEA:11596"/>
        <dbReference type="ChEBI" id="CHEBI:15378"/>
        <dbReference type="ChEBI" id="CHEBI:16526"/>
        <dbReference type="ChEBI" id="CHEBI:57538"/>
        <dbReference type="ChEBI" id="CHEBI:57865"/>
        <dbReference type="EC" id="4.1.1.23"/>
    </reaction>
</comment>
<evidence type="ECO:0000256" key="1">
    <source>
        <dbReference type="ARBA" id="ARBA00004861"/>
    </source>
</evidence>
<dbReference type="KEGG" id="tes:BW730_06000"/>
<keyword evidence="4" id="KW-0665">Pyrimidine biosynthesis</keyword>
<evidence type="ECO:0000259" key="8">
    <source>
        <dbReference type="SMART" id="SM00934"/>
    </source>
</evidence>
<evidence type="ECO:0000256" key="5">
    <source>
        <dbReference type="ARBA" id="ARBA00023239"/>
    </source>
</evidence>
<name>A0A1Q2CLY6_9ACTN</name>
<accession>A0A1Q2CLY6</accession>
<sequence>MTYADRLAQVTAQRGRLCVGIDPMPSVLDAWGLAHDLSGLERCARGIVEVLGPTIAVFKPQSAFFEAYGSRGVAVLERVLADIRDAGALSILDVKRGDIGSSMAGYAAAYLGDGAPLWADAITISPYLGVGALRPAIDAAVAGGQGVYVLARTSNPDGATIQLADTGAGTVAQHIVNETREMNASAEGCIGLVVGATHREAGCDLGGFNGSILVPGIGAQGGTISGLADVFGSALPRVLPTASRDIIGSGHENLGERARSLTAELRKLPENGENY</sequence>
<proteinExistence type="inferred from homology"/>
<dbReference type="NCBIfam" id="TIGR02127">
    <property type="entry name" value="pyrF_sub2"/>
    <property type="match status" value="1"/>
</dbReference>
<dbReference type="GO" id="GO:0006207">
    <property type="term" value="P:'de novo' pyrimidine nucleobase biosynthetic process"/>
    <property type="evidence" value="ECO:0007669"/>
    <property type="project" value="InterPro"/>
</dbReference>
<keyword evidence="3" id="KW-0210">Decarboxylase</keyword>
<dbReference type="CDD" id="cd04725">
    <property type="entry name" value="OMP_decarboxylase_like"/>
    <property type="match status" value="1"/>
</dbReference>
<dbReference type="PANTHER" id="PTHR43375">
    <property type="entry name" value="OROTIDINE 5'-PHOSPHATE DECARBOXYLASE"/>
    <property type="match status" value="1"/>
</dbReference>
<feature type="domain" description="Orotidine 5'-phosphate decarboxylase" evidence="8">
    <location>
        <begin position="16"/>
        <end position="259"/>
    </location>
</feature>
<dbReference type="OrthoDB" id="9808470at2"/>
<evidence type="ECO:0000256" key="3">
    <source>
        <dbReference type="ARBA" id="ARBA00022793"/>
    </source>
</evidence>
<dbReference type="STRING" id="1332264.BW730_06000"/>
<evidence type="ECO:0000256" key="4">
    <source>
        <dbReference type="ARBA" id="ARBA00022975"/>
    </source>
</evidence>
<dbReference type="InterPro" id="IPR011060">
    <property type="entry name" value="RibuloseP-bd_barrel"/>
</dbReference>
<dbReference type="GO" id="GO:0044205">
    <property type="term" value="P:'de novo' UMP biosynthetic process"/>
    <property type="evidence" value="ECO:0007669"/>
    <property type="project" value="UniProtKB-UniPathway"/>
</dbReference>
<dbReference type="PANTHER" id="PTHR43375:SF1">
    <property type="entry name" value="OROTIDINE 5'-PHOSPHATE DECARBOXYLASE"/>
    <property type="match status" value="1"/>
</dbReference>
<reference evidence="10" key="1">
    <citation type="submission" date="2017-02" db="EMBL/GenBank/DDBJ databases">
        <title>Tessaracoccus aquaemaris sp. nov., isolated from the intestine of a Korean rockfish, Sebastes schlegelii, in a marine aquaculture pond.</title>
        <authorList>
            <person name="Tak E.J."/>
            <person name="Bae J.-W."/>
        </authorList>
    </citation>
    <scope>NUCLEOTIDE SEQUENCE [LARGE SCALE GENOMIC DNA]</scope>
    <source>
        <strain evidence="10">NSG39</strain>
    </source>
</reference>
<gene>
    <name evidence="9" type="ORF">BW730_06000</name>
</gene>
<dbReference type="InterPro" id="IPR013785">
    <property type="entry name" value="Aldolase_TIM"/>
</dbReference>
<evidence type="ECO:0000256" key="2">
    <source>
        <dbReference type="ARBA" id="ARBA00008847"/>
    </source>
</evidence>
<evidence type="ECO:0000256" key="7">
    <source>
        <dbReference type="NCBIfam" id="TIGR02127"/>
    </source>
</evidence>
<organism evidence="9 10">
    <name type="scientific">Tessaracoccus aquimaris</name>
    <dbReference type="NCBI Taxonomy" id="1332264"/>
    <lineage>
        <taxon>Bacteria</taxon>
        <taxon>Bacillati</taxon>
        <taxon>Actinomycetota</taxon>
        <taxon>Actinomycetes</taxon>
        <taxon>Propionibacteriales</taxon>
        <taxon>Propionibacteriaceae</taxon>
        <taxon>Tessaracoccus</taxon>
    </lineage>
</organism>
<keyword evidence="10" id="KW-1185">Reference proteome</keyword>
<dbReference type="Proteomes" id="UP000188145">
    <property type="component" value="Chromosome"/>
</dbReference>
<comment type="similarity">
    <text evidence="2">Belongs to the OMP decarboxylase family. Type 2 subfamily.</text>
</comment>
<dbReference type="SMART" id="SM00934">
    <property type="entry name" value="OMPdecase"/>
    <property type="match status" value="1"/>
</dbReference>
<evidence type="ECO:0000313" key="9">
    <source>
        <dbReference type="EMBL" id="AQP47134.1"/>
    </source>
</evidence>
<dbReference type="Gene3D" id="3.20.20.70">
    <property type="entry name" value="Aldolase class I"/>
    <property type="match status" value="1"/>
</dbReference>
<dbReference type="EC" id="4.1.1.23" evidence="7"/>
<dbReference type="EMBL" id="CP019606">
    <property type="protein sequence ID" value="AQP47134.1"/>
    <property type="molecule type" value="Genomic_DNA"/>
</dbReference>
<evidence type="ECO:0000256" key="6">
    <source>
        <dbReference type="ARBA" id="ARBA00049157"/>
    </source>
</evidence>
<protein>
    <recommendedName>
        <fullName evidence="7">Orotidine-5'-phosphate decarboxylase</fullName>
        <ecNumber evidence="7">4.1.1.23</ecNumber>
    </recommendedName>
</protein>
<evidence type="ECO:0000313" key="10">
    <source>
        <dbReference type="Proteomes" id="UP000188145"/>
    </source>
</evidence>
<keyword evidence="5" id="KW-0456">Lyase</keyword>
<dbReference type="InterPro" id="IPR001754">
    <property type="entry name" value="OMPdeCOase_dom"/>
</dbReference>
<dbReference type="Pfam" id="PF00215">
    <property type="entry name" value="OMPdecase"/>
    <property type="match status" value="1"/>
</dbReference>
<dbReference type="UniPathway" id="UPA00070">
    <property type="reaction ID" value="UER00120"/>
</dbReference>